<sequence length="144" mass="16622">MSEPPSSRFLASDLEADERSQRLAIKAAQTECQQLRLELEELACVEKQTRLRMSEINDRSNALNKFIDDQQAVFAGKVVSRLPTELLSEIFLHYCGTDMLDVFSKPKRTLEPRRILSLVCKRWKRSHIRLPGYGPHLSSIFMML</sequence>
<evidence type="ECO:0008006" key="3">
    <source>
        <dbReference type="Google" id="ProtNLM"/>
    </source>
</evidence>
<evidence type="ECO:0000313" key="1">
    <source>
        <dbReference type="EMBL" id="KAL0961420.1"/>
    </source>
</evidence>
<name>A0ABR3K2B1_9AGAR</name>
<dbReference type="EMBL" id="JASNQZ010000001">
    <property type="protein sequence ID" value="KAL0961420.1"/>
    <property type="molecule type" value="Genomic_DNA"/>
</dbReference>
<organism evidence="1 2">
    <name type="scientific">Hohenbuehelia grisea</name>
    <dbReference type="NCBI Taxonomy" id="104357"/>
    <lineage>
        <taxon>Eukaryota</taxon>
        <taxon>Fungi</taxon>
        <taxon>Dikarya</taxon>
        <taxon>Basidiomycota</taxon>
        <taxon>Agaricomycotina</taxon>
        <taxon>Agaricomycetes</taxon>
        <taxon>Agaricomycetidae</taxon>
        <taxon>Agaricales</taxon>
        <taxon>Pleurotineae</taxon>
        <taxon>Pleurotaceae</taxon>
        <taxon>Hohenbuehelia</taxon>
    </lineage>
</organism>
<accession>A0ABR3K2B1</accession>
<reference evidence="2" key="1">
    <citation type="submission" date="2024-06" db="EMBL/GenBank/DDBJ databases">
        <title>Multi-omics analyses provide insights into the biosynthesis of the anticancer antibiotic pleurotin in Hohenbuehelia grisea.</title>
        <authorList>
            <person name="Weaver J.A."/>
            <person name="Alberti F."/>
        </authorList>
    </citation>
    <scope>NUCLEOTIDE SEQUENCE [LARGE SCALE GENOMIC DNA]</scope>
    <source>
        <strain evidence="2">T-177</strain>
    </source>
</reference>
<dbReference type="Proteomes" id="UP001556367">
    <property type="component" value="Unassembled WGS sequence"/>
</dbReference>
<proteinExistence type="predicted"/>
<gene>
    <name evidence="1" type="ORF">HGRIS_006367</name>
</gene>
<keyword evidence="2" id="KW-1185">Reference proteome</keyword>
<comment type="caution">
    <text evidence="1">The sequence shown here is derived from an EMBL/GenBank/DDBJ whole genome shotgun (WGS) entry which is preliminary data.</text>
</comment>
<evidence type="ECO:0000313" key="2">
    <source>
        <dbReference type="Proteomes" id="UP001556367"/>
    </source>
</evidence>
<protein>
    <recommendedName>
        <fullName evidence="3">F-box domain-containing protein</fullName>
    </recommendedName>
</protein>